<evidence type="ECO:0000256" key="2">
    <source>
        <dbReference type="ARBA" id="ARBA00010790"/>
    </source>
</evidence>
<dbReference type="CDD" id="cd09272">
    <property type="entry name" value="RNase_HI_RT_Ty1"/>
    <property type="match status" value="1"/>
</dbReference>
<keyword evidence="4 6" id="KW-0274">FAD</keyword>
<comment type="cofactor">
    <cofactor evidence="1">
        <name>FAD</name>
        <dbReference type="ChEBI" id="CHEBI:57692"/>
    </cofactor>
</comment>
<dbReference type="Gene3D" id="3.50.50.60">
    <property type="entry name" value="FAD/NAD(P)-binding domain"/>
    <property type="match status" value="1"/>
</dbReference>
<evidence type="ECO:0000313" key="11">
    <source>
        <dbReference type="EMBL" id="CAL4759704.1"/>
    </source>
</evidence>
<keyword evidence="5" id="KW-0479">Metal-binding</keyword>
<dbReference type="Gene3D" id="3.30.560.10">
    <property type="entry name" value="Glucose Oxidase, domain 3"/>
    <property type="match status" value="1"/>
</dbReference>
<feature type="zinc finger region" description="C3H1-type" evidence="5">
    <location>
        <begin position="243"/>
        <end position="270"/>
    </location>
</feature>
<gene>
    <name evidence="9" type="ORF">C1SCF055_LOCUS979</name>
</gene>
<keyword evidence="5" id="KW-0862">Zinc</keyword>
<dbReference type="InterPro" id="IPR036188">
    <property type="entry name" value="FAD/NAD-bd_sf"/>
</dbReference>
<evidence type="ECO:0000313" key="9">
    <source>
        <dbReference type="EMBL" id="CAI3972392.1"/>
    </source>
</evidence>
<evidence type="ECO:0000256" key="4">
    <source>
        <dbReference type="ARBA" id="ARBA00022827"/>
    </source>
</evidence>
<dbReference type="Pfam" id="PF00732">
    <property type="entry name" value="GMC_oxred_N"/>
    <property type="match status" value="1"/>
</dbReference>
<keyword evidence="12" id="KW-1185">Reference proteome</keyword>
<dbReference type="PANTHER" id="PTHR11552:SF147">
    <property type="entry name" value="CHOLINE DEHYDROGENASE, MITOCHONDRIAL"/>
    <property type="match status" value="1"/>
</dbReference>
<dbReference type="OrthoDB" id="411865at2759"/>
<sequence length="1800" mass="198428">MEAKHLKGELGLQFQAYTESEQMRGRAPLGRVLLNMIARRFFLDQSRGANLTQQSLLELEVTQYTPEGLSSFVDRVEYVLNSIPPELQPSEMTRYTWLYSRMRKVRVMQRHIDKIRDSRVGSHCRTYDWLFGKLKTCINEMKEDQNEEAVRSSLQKRLKDKDKDNKPKPKAAAATTKSEGTQEESKGLPNPKAKAKPKATQPNPKEKGSGEKGKGKKENKGKGPGQGEETKSNPKPKADPKPDKARVDCLFWGKGSCNRGDACPFYHDPAKKAAAKPKPSPSQPSASTAKAAVATIASVGNLASSSACSVASKGSTSSMGKSLIGRFMQFVATCVSMLTGAHTPQGFASVATLSAAPAVVHHHNHGIAMSAKAADQYSFEWIADSGAGRDLTSHRALIEQGVPNAVIQKQTQSVNPIKFETGNGTVVSDSCIEIPGDVFGEARFQVMDDCPMVRSLGKLVEQGHPFIWCPGELPFFAKSVDSIQLTHNSDIIRAQRVEDSVLQAEMLHTQLQLWFQKLEPNELYVEEKEPLLPLKRAADLALANFSEATLDDIPPLDIPFSDVAIEGKVKRSEYITLDRIMRFGATEGCRACRFESTYSKHTPICRARFNGLIRADRIASSRADGSNTPVPVTPAPETPAPEIVEEFAGVPEEELPFSAGIAPDRAAIVKVLSHGGRAAFELPAENELWKDPEWMKFEADHSMKRVFFNGCSFNLRGKGGELIKKPWAVSTSDMRLIQILDQHKCSGDHQHEPAMGGNAAHTAYYTPEMASKILEALYPNKFYSSVPSVQHGSAFVTLNLSRCQWLNDERGVQAVQKEADGLRANETWNDETVDTLQNWKTWARNSNIKIHVADLLTLCGIKHFELGPSQWKYKGRVVYRGDRIRDTDGNVILFQETATSPTAIIALQIALWYGLLADHIVTYSDAVQAFLQTWLDKNDWTLVILPVELWKPEWKARFGESAKLAVRLQKSLYGHPMAGKWWQQFLNSCIVKLDPFQEINTEGLLILGRRHFIERSPSTSKITFDMRTYVDQVVKTYCELTGTEVAALKKVSTPSYPENSMTDEELNQQGQLSGSAARVLMRILWLSRLARPDVSFIVGRLATRVTQWSKFEDRQLYRCICYLHHSRDKVLVGQIDHAHEQEASIEVFTDSDFASCPFSAKSTSGIMIVIKTGQLSLPIYWSSRKQTSVARSTPEAELIAMSSAMFTEVINVQTMLQQLLERPIQVNYRQDNQAVVDIVTSGAVVASRLSEDRGASVLLLEAGPRQEAMTAVPAACGALQKTPVDWARRSAGYGIGRGLEGGQVNLPSGRVLGGSTAINYMAYVRGSPKDYDLWATLGADGWSWKEVLPYFKKSQGLSAEGAPAQAVQSDAHGRQGPWGVSFRSPPLPSVSSFVAAATEQGYTLGDYNSTARSQTNAAGRGVVSPHQFSIKNGQRSCTSKAFLEPHMDHRRSLTVSTMARARRVLLDGKRAVGVEYVDEVSGEVKEAHASQEVVISCGSYATPGLLLRSGIGPKKELEAAQVDCQLDLPAVGKNLKDHLYLCVPVSGLGHTTAQLESECTPEGAGFQRYLETGKGLASTSLYEASAFYSSGLHPEDASRQDGQISFGVGSTPELWSKNFGIKDFTADNWRFDGMFNKDVPSSMLIATLNQPTSRGEVLLRGEDVEVRHHYLDQEADLQMFMAICKEAVKLLEQPSLRSEVKEVLVPQVLSRQFGDDLQSDRLWEAWIRSFAQTIYHPVSTCAINQVVDPKCRVLGLQGLRVADASVMPEAISGNTQAPCVMIGEKVADLMAAEHGLSLQS</sequence>
<dbReference type="SUPFAM" id="SSF54373">
    <property type="entry name" value="FAD-linked reductases, C-terminal domain"/>
    <property type="match status" value="1"/>
</dbReference>
<dbReference type="EMBL" id="CAMXCT010000008">
    <property type="protein sequence ID" value="CAI3972392.1"/>
    <property type="molecule type" value="Genomic_DNA"/>
</dbReference>
<evidence type="ECO:0000256" key="1">
    <source>
        <dbReference type="ARBA" id="ARBA00001974"/>
    </source>
</evidence>
<dbReference type="GO" id="GO:0050660">
    <property type="term" value="F:flavin adenine dinucleotide binding"/>
    <property type="evidence" value="ECO:0007669"/>
    <property type="project" value="InterPro"/>
</dbReference>
<evidence type="ECO:0000256" key="5">
    <source>
        <dbReference type="PROSITE-ProRule" id="PRU00723"/>
    </source>
</evidence>
<evidence type="ECO:0000256" key="7">
    <source>
        <dbReference type="SAM" id="MobiDB-lite"/>
    </source>
</evidence>
<dbReference type="EMBL" id="CAMXCT020000008">
    <property type="protein sequence ID" value="CAL1125767.1"/>
    <property type="molecule type" value="Genomic_DNA"/>
</dbReference>
<dbReference type="GO" id="GO:0016614">
    <property type="term" value="F:oxidoreductase activity, acting on CH-OH group of donors"/>
    <property type="evidence" value="ECO:0007669"/>
    <property type="project" value="InterPro"/>
</dbReference>
<evidence type="ECO:0000259" key="8">
    <source>
        <dbReference type="PROSITE" id="PS50103"/>
    </source>
</evidence>
<feature type="domain" description="C3H1-type" evidence="8">
    <location>
        <begin position="243"/>
        <end position="270"/>
    </location>
</feature>
<dbReference type="Proteomes" id="UP001152797">
    <property type="component" value="Unassembled WGS sequence"/>
</dbReference>
<dbReference type="InterPro" id="IPR012132">
    <property type="entry name" value="GMC_OxRdtase"/>
</dbReference>
<evidence type="ECO:0000313" key="10">
    <source>
        <dbReference type="EMBL" id="CAL1125767.1"/>
    </source>
</evidence>
<dbReference type="InterPro" id="IPR000172">
    <property type="entry name" value="GMC_OxRdtase_N"/>
</dbReference>
<dbReference type="GO" id="GO:0008270">
    <property type="term" value="F:zinc ion binding"/>
    <property type="evidence" value="ECO:0007669"/>
    <property type="project" value="UniProtKB-KW"/>
</dbReference>
<dbReference type="PROSITE" id="PS00624">
    <property type="entry name" value="GMC_OXRED_2"/>
    <property type="match status" value="1"/>
</dbReference>
<evidence type="ECO:0000256" key="3">
    <source>
        <dbReference type="ARBA" id="ARBA00022630"/>
    </source>
</evidence>
<feature type="compositionally biased region" description="Basic and acidic residues" evidence="7">
    <location>
        <begin position="204"/>
        <end position="221"/>
    </location>
</feature>
<evidence type="ECO:0000313" key="12">
    <source>
        <dbReference type="Proteomes" id="UP001152797"/>
    </source>
</evidence>
<dbReference type="SMART" id="SM00356">
    <property type="entry name" value="ZnF_C3H1"/>
    <property type="match status" value="1"/>
</dbReference>
<protein>
    <submittedName>
        <fullName evidence="11">L-sorbose 1-dehydrogenase (SDH)</fullName>
    </submittedName>
</protein>
<proteinExistence type="inferred from homology"/>
<evidence type="ECO:0000256" key="6">
    <source>
        <dbReference type="RuleBase" id="RU003968"/>
    </source>
</evidence>
<feature type="compositionally biased region" description="Basic and acidic residues" evidence="7">
    <location>
        <begin position="228"/>
        <end position="244"/>
    </location>
</feature>
<comment type="caution">
    <text evidence="9">The sequence shown here is derived from an EMBL/GenBank/DDBJ whole genome shotgun (WGS) entry which is preliminary data.</text>
</comment>
<feature type="region of interest" description="Disordered" evidence="7">
    <location>
        <begin position="1361"/>
        <end position="1381"/>
    </location>
</feature>
<dbReference type="EMBL" id="CAMXCT030000008">
    <property type="protein sequence ID" value="CAL4759704.1"/>
    <property type="molecule type" value="Genomic_DNA"/>
</dbReference>
<dbReference type="PROSITE" id="PS50103">
    <property type="entry name" value="ZF_C3H1"/>
    <property type="match status" value="1"/>
</dbReference>
<dbReference type="SUPFAM" id="SSF51905">
    <property type="entry name" value="FAD/NAD(P)-binding domain"/>
    <property type="match status" value="1"/>
</dbReference>
<name>A0A9P1BFD5_9DINO</name>
<dbReference type="Pfam" id="PF05199">
    <property type="entry name" value="GMC_oxred_C"/>
    <property type="match status" value="1"/>
</dbReference>
<accession>A0A9P1BFD5</accession>
<reference evidence="10" key="2">
    <citation type="submission" date="2024-04" db="EMBL/GenBank/DDBJ databases">
        <authorList>
            <person name="Chen Y."/>
            <person name="Shah S."/>
            <person name="Dougan E. K."/>
            <person name="Thang M."/>
            <person name="Chan C."/>
        </authorList>
    </citation>
    <scope>NUCLEOTIDE SEQUENCE [LARGE SCALE GENOMIC DNA]</scope>
</reference>
<keyword evidence="5" id="KW-0863">Zinc-finger</keyword>
<dbReference type="InterPro" id="IPR000571">
    <property type="entry name" value="Znf_CCCH"/>
</dbReference>
<dbReference type="PROSITE" id="PS00623">
    <property type="entry name" value="GMC_OXRED_1"/>
    <property type="match status" value="1"/>
</dbReference>
<dbReference type="InterPro" id="IPR007867">
    <property type="entry name" value="GMC_OxRtase_C"/>
</dbReference>
<reference evidence="9" key="1">
    <citation type="submission" date="2022-10" db="EMBL/GenBank/DDBJ databases">
        <authorList>
            <person name="Chen Y."/>
            <person name="Dougan E. K."/>
            <person name="Chan C."/>
            <person name="Rhodes N."/>
            <person name="Thang M."/>
        </authorList>
    </citation>
    <scope>NUCLEOTIDE SEQUENCE</scope>
</reference>
<feature type="region of interest" description="Disordered" evidence="7">
    <location>
        <begin position="144"/>
        <end position="244"/>
    </location>
</feature>
<organism evidence="9">
    <name type="scientific">Cladocopium goreaui</name>
    <dbReference type="NCBI Taxonomy" id="2562237"/>
    <lineage>
        <taxon>Eukaryota</taxon>
        <taxon>Sar</taxon>
        <taxon>Alveolata</taxon>
        <taxon>Dinophyceae</taxon>
        <taxon>Suessiales</taxon>
        <taxon>Symbiodiniaceae</taxon>
        <taxon>Cladocopium</taxon>
    </lineage>
</organism>
<feature type="compositionally biased region" description="Basic and acidic residues" evidence="7">
    <location>
        <begin position="157"/>
        <end position="167"/>
    </location>
</feature>
<comment type="similarity">
    <text evidence="2 6">Belongs to the GMC oxidoreductase family.</text>
</comment>
<keyword evidence="3 6" id="KW-0285">Flavoprotein</keyword>
<dbReference type="PANTHER" id="PTHR11552">
    <property type="entry name" value="GLUCOSE-METHANOL-CHOLINE GMC OXIDOREDUCTASE"/>
    <property type="match status" value="1"/>
</dbReference>